<feature type="compositionally biased region" description="Basic and acidic residues" evidence="1">
    <location>
        <begin position="84"/>
        <end position="114"/>
    </location>
</feature>
<feature type="region of interest" description="Disordered" evidence="1">
    <location>
        <begin position="1"/>
        <end position="315"/>
    </location>
</feature>
<evidence type="ECO:0000256" key="1">
    <source>
        <dbReference type="SAM" id="MobiDB-lite"/>
    </source>
</evidence>
<dbReference type="Pfam" id="PF15477">
    <property type="entry name" value="SMAP"/>
    <property type="match status" value="1"/>
</dbReference>
<accession>A0ABR0WNC2</accession>
<feature type="compositionally biased region" description="Basic and acidic residues" evidence="1">
    <location>
        <begin position="247"/>
        <end position="285"/>
    </location>
</feature>
<comment type="caution">
    <text evidence="3">The sequence shown here is derived from an EMBL/GenBank/DDBJ whole genome shotgun (WGS) entry which is preliminary data.</text>
</comment>
<feature type="compositionally biased region" description="Basic and acidic residues" evidence="1">
    <location>
        <begin position="1"/>
        <end position="19"/>
    </location>
</feature>
<dbReference type="EMBL" id="JABTTQ020000009">
    <property type="protein sequence ID" value="KAK6149038.1"/>
    <property type="molecule type" value="Genomic_DNA"/>
</dbReference>
<protein>
    <recommendedName>
        <fullName evidence="2">Small acidic protein-like domain-containing protein</fullName>
    </recommendedName>
</protein>
<evidence type="ECO:0000313" key="3">
    <source>
        <dbReference type="EMBL" id="KAK6149038.1"/>
    </source>
</evidence>
<feature type="compositionally biased region" description="Basic and acidic residues" evidence="1">
    <location>
        <begin position="121"/>
        <end position="171"/>
    </location>
</feature>
<dbReference type="InterPro" id="IPR028124">
    <property type="entry name" value="SMAP_dom"/>
</dbReference>
<gene>
    <name evidence="3" type="ORF">DH2020_016563</name>
</gene>
<proteinExistence type="predicted"/>
<feature type="domain" description="Small acidic protein-like" evidence="2">
    <location>
        <begin position="371"/>
        <end position="436"/>
    </location>
</feature>
<feature type="compositionally biased region" description="Basic and acidic residues" evidence="1">
    <location>
        <begin position="362"/>
        <end position="380"/>
    </location>
</feature>
<reference evidence="3 4" key="1">
    <citation type="journal article" date="2021" name="Comput. Struct. Biotechnol. J.">
        <title>De novo genome assembly of the potent medicinal plant Rehmannia glutinosa using nanopore technology.</title>
        <authorList>
            <person name="Ma L."/>
            <person name="Dong C."/>
            <person name="Song C."/>
            <person name="Wang X."/>
            <person name="Zheng X."/>
            <person name="Niu Y."/>
            <person name="Chen S."/>
            <person name="Feng W."/>
        </authorList>
    </citation>
    <scope>NUCLEOTIDE SEQUENCE [LARGE SCALE GENOMIC DNA]</scope>
    <source>
        <strain evidence="3">DH-2019</strain>
    </source>
</reference>
<name>A0ABR0WNC2_REHGL</name>
<feature type="compositionally biased region" description="Low complexity" evidence="1">
    <location>
        <begin position="32"/>
        <end position="42"/>
    </location>
</feature>
<feature type="compositionally biased region" description="Polar residues" evidence="1">
    <location>
        <begin position="74"/>
        <end position="83"/>
    </location>
</feature>
<dbReference type="PANTHER" id="PTHR22426:SF2">
    <property type="entry name" value="ARGININE_SERINE-RICH COILED-COIL PROTEIN 2"/>
    <property type="match status" value="1"/>
</dbReference>
<organism evidence="3 4">
    <name type="scientific">Rehmannia glutinosa</name>
    <name type="common">Chinese foxglove</name>
    <dbReference type="NCBI Taxonomy" id="99300"/>
    <lineage>
        <taxon>Eukaryota</taxon>
        <taxon>Viridiplantae</taxon>
        <taxon>Streptophyta</taxon>
        <taxon>Embryophyta</taxon>
        <taxon>Tracheophyta</taxon>
        <taxon>Spermatophyta</taxon>
        <taxon>Magnoliopsida</taxon>
        <taxon>eudicotyledons</taxon>
        <taxon>Gunneridae</taxon>
        <taxon>Pentapetalae</taxon>
        <taxon>asterids</taxon>
        <taxon>lamiids</taxon>
        <taxon>Lamiales</taxon>
        <taxon>Orobanchaceae</taxon>
        <taxon>Rehmannieae</taxon>
        <taxon>Rehmannia</taxon>
    </lineage>
</organism>
<evidence type="ECO:0000259" key="2">
    <source>
        <dbReference type="Pfam" id="PF15477"/>
    </source>
</evidence>
<dbReference type="PANTHER" id="PTHR22426">
    <property type="entry name" value="ARGININE_SERINE-RICH COILED-COIL PROTEIN 2"/>
    <property type="match status" value="1"/>
</dbReference>
<feature type="region of interest" description="Disordered" evidence="1">
    <location>
        <begin position="357"/>
        <end position="380"/>
    </location>
</feature>
<keyword evidence="4" id="KW-1185">Reference proteome</keyword>
<feature type="compositionally biased region" description="Basic and acidic residues" evidence="1">
    <location>
        <begin position="43"/>
        <end position="73"/>
    </location>
</feature>
<dbReference type="Proteomes" id="UP001318860">
    <property type="component" value="Unassembled WGS sequence"/>
</dbReference>
<feature type="compositionally biased region" description="Basic and acidic residues" evidence="1">
    <location>
        <begin position="180"/>
        <end position="240"/>
    </location>
</feature>
<evidence type="ECO:0000313" key="4">
    <source>
        <dbReference type="Proteomes" id="UP001318860"/>
    </source>
</evidence>
<sequence>MDSNARESLDSKAEFRKPANEAANRKYRRRSPVGGSPSSSDGSPHREHISSPVPSRKDIGKVADDKRKRDDVRNQTGRSGESYKQSDRQSSRNSYRHDDRSRCDRHVDDYDRGYSKPSYRSGRDSRDNNNLDYSRSEKEHRSRDYVNDADTYSHAKSDGSGHRSRDKDSYDRAGSGRRHANTEERDRDRDRDRHRDDRGDRYGRTDNRKSSGDHKGDRSPAYEESRAQRNDSASRRDNSGHRLKKASWRDTKELDANDEKRRHEDRGLYKEQGNRETKEHSDDMSIKGQDSLAKKPKIFSPDSTCPGPDGTSEQAYVTDSDIDAAKIAAMKAAELVNRNLVGTGYMSTDQKKKLLWGNKKNTATEESAHRWDTTTFGDRERQEKFHKLMGVKGDAKVENKPDNPDVEKQREQLQMELEKQYTAGLRRRDGRTVGLGL</sequence>